<keyword evidence="2" id="KW-1185">Reference proteome</keyword>
<dbReference type="AlphaFoldDB" id="A0AAP0PEN2"/>
<comment type="caution">
    <text evidence="1">The sequence shown here is derived from an EMBL/GenBank/DDBJ whole genome shotgun (WGS) entry which is preliminary data.</text>
</comment>
<evidence type="ECO:0000313" key="1">
    <source>
        <dbReference type="EMBL" id="KAK9142373.1"/>
    </source>
</evidence>
<sequence>MADIVINHRIGTTQGHGGRYNRYDGVAMSWDERAVTSCTGGLVSVGSGFWLVAIEDVNGKLWHLRDGVVAFKEERGSTGLHAESKQTFHQRTPKAHQITSTILPFLPSIGLAELPRPFQLVNLKNILVHFIISNKWDHSRSNPNKPVVVSV</sequence>
<protein>
    <submittedName>
        <fullName evidence="1">Uncharacterized protein</fullName>
    </submittedName>
</protein>
<accession>A0AAP0PEN2</accession>
<evidence type="ECO:0000313" key="2">
    <source>
        <dbReference type="Proteomes" id="UP001420932"/>
    </source>
</evidence>
<gene>
    <name evidence="1" type="ORF">Syun_011773</name>
</gene>
<reference evidence="1 2" key="1">
    <citation type="submission" date="2024-01" db="EMBL/GenBank/DDBJ databases">
        <title>Genome assemblies of Stephania.</title>
        <authorList>
            <person name="Yang L."/>
        </authorList>
    </citation>
    <scope>NUCLEOTIDE SEQUENCE [LARGE SCALE GENOMIC DNA]</scope>
    <source>
        <strain evidence="1">YNDBR</strain>
        <tissue evidence="1">Leaf</tissue>
    </source>
</reference>
<name>A0AAP0PEN2_9MAGN</name>
<dbReference type="EMBL" id="JBBNAF010000005">
    <property type="protein sequence ID" value="KAK9142373.1"/>
    <property type="molecule type" value="Genomic_DNA"/>
</dbReference>
<dbReference type="Proteomes" id="UP001420932">
    <property type="component" value="Unassembled WGS sequence"/>
</dbReference>
<proteinExistence type="predicted"/>
<organism evidence="1 2">
    <name type="scientific">Stephania yunnanensis</name>
    <dbReference type="NCBI Taxonomy" id="152371"/>
    <lineage>
        <taxon>Eukaryota</taxon>
        <taxon>Viridiplantae</taxon>
        <taxon>Streptophyta</taxon>
        <taxon>Embryophyta</taxon>
        <taxon>Tracheophyta</taxon>
        <taxon>Spermatophyta</taxon>
        <taxon>Magnoliopsida</taxon>
        <taxon>Ranunculales</taxon>
        <taxon>Menispermaceae</taxon>
        <taxon>Menispermoideae</taxon>
        <taxon>Cissampelideae</taxon>
        <taxon>Stephania</taxon>
    </lineage>
</organism>